<gene>
    <name evidence="2" type="ORF">NX773_08830</name>
</gene>
<protein>
    <submittedName>
        <fullName evidence="2">Uncharacterized protein</fullName>
    </submittedName>
</protein>
<evidence type="ECO:0000256" key="1">
    <source>
        <dbReference type="SAM" id="SignalP"/>
    </source>
</evidence>
<dbReference type="RefSeq" id="WP_258855979.1">
    <property type="nucleotide sequence ID" value="NZ_JANUGV010000002.1"/>
</dbReference>
<evidence type="ECO:0000313" key="3">
    <source>
        <dbReference type="Proteomes" id="UP001205861"/>
    </source>
</evidence>
<feature type="signal peptide" evidence="1">
    <location>
        <begin position="1"/>
        <end position="28"/>
    </location>
</feature>
<dbReference type="Proteomes" id="UP001205861">
    <property type="component" value="Unassembled WGS sequence"/>
</dbReference>
<name>A0ABT2BIC3_9BURK</name>
<reference evidence="2 3" key="1">
    <citation type="submission" date="2022-08" db="EMBL/GenBank/DDBJ databases">
        <title>Reclassification of Massilia species as members of the genera Telluria, Duganella, Pseudoduganella, Mokoshia gen. nov. and Zemynaea gen. nov. using orthogonal and non-orthogonal genome-based approaches.</title>
        <authorList>
            <person name="Bowman J.P."/>
        </authorList>
    </citation>
    <scope>NUCLEOTIDE SEQUENCE [LARGE SCALE GENOMIC DNA]</scope>
    <source>
        <strain evidence="2 3">JCM 31607</strain>
    </source>
</reference>
<comment type="caution">
    <text evidence="2">The sequence shown here is derived from an EMBL/GenBank/DDBJ whole genome shotgun (WGS) entry which is preliminary data.</text>
</comment>
<keyword evidence="3" id="KW-1185">Reference proteome</keyword>
<feature type="chain" id="PRO_5047490264" evidence="1">
    <location>
        <begin position="29"/>
        <end position="188"/>
    </location>
</feature>
<keyword evidence="1" id="KW-0732">Signal</keyword>
<proteinExistence type="predicted"/>
<organism evidence="2 3">
    <name type="scientific">Massilia solisilvae</name>
    <dbReference type="NCBI Taxonomy" id="1811225"/>
    <lineage>
        <taxon>Bacteria</taxon>
        <taxon>Pseudomonadati</taxon>
        <taxon>Pseudomonadota</taxon>
        <taxon>Betaproteobacteria</taxon>
        <taxon>Burkholderiales</taxon>
        <taxon>Oxalobacteraceae</taxon>
        <taxon>Telluria group</taxon>
        <taxon>Massilia</taxon>
    </lineage>
</organism>
<evidence type="ECO:0000313" key="2">
    <source>
        <dbReference type="EMBL" id="MCS0608267.1"/>
    </source>
</evidence>
<accession>A0ABT2BIC3</accession>
<dbReference type="EMBL" id="JANUGV010000002">
    <property type="protein sequence ID" value="MCS0608267.1"/>
    <property type="molecule type" value="Genomic_DNA"/>
</dbReference>
<sequence>MCIVTHRRPRVRVAVLGVLAGAIGLAAAAGQPAPATNQAEIGRAFAELRHQVREAAVVVRAEGWSFPRRMTEADLSNHGCTYDLEDDTLTDSLLDTLAAAQFQVDPTPQRPFSAGMAVYLKAEGKHVKLILEQPFVYESGAPLSTGDARGTLDGAAVVAKAPLYAQIRDLVQPLKPTRVTYGCASTPK</sequence>